<feature type="transmembrane region" description="Helical" evidence="1">
    <location>
        <begin position="156"/>
        <end position="176"/>
    </location>
</feature>
<organism evidence="2 3">
    <name type="scientific">Plantactinospora soyae</name>
    <dbReference type="NCBI Taxonomy" id="1544732"/>
    <lineage>
        <taxon>Bacteria</taxon>
        <taxon>Bacillati</taxon>
        <taxon>Actinomycetota</taxon>
        <taxon>Actinomycetes</taxon>
        <taxon>Micromonosporales</taxon>
        <taxon>Micromonosporaceae</taxon>
        <taxon>Plantactinospora</taxon>
    </lineage>
</organism>
<dbReference type="EMBL" id="JADBEB010000001">
    <property type="protein sequence ID" value="MBE1486414.1"/>
    <property type="molecule type" value="Genomic_DNA"/>
</dbReference>
<feature type="transmembrane region" description="Helical" evidence="1">
    <location>
        <begin position="122"/>
        <end position="144"/>
    </location>
</feature>
<feature type="transmembrane region" description="Helical" evidence="1">
    <location>
        <begin position="94"/>
        <end position="116"/>
    </location>
</feature>
<dbReference type="RefSeq" id="WP_192766440.1">
    <property type="nucleotide sequence ID" value="NZ_JADBEB010000001.1"/>
</dbReference>
<protein>
    <submittedName>
        <fullName evidence="2">Uncharacterized protein</fullName>
    </submittedName>
</protein>
<gene>
    <name evidence="2" type="ORF">H4W31_002052</name>
</gene>
<keyword evidence="1" id="KW-0812">Transmembrane</keyword>
<feature type="transmembrane region" description="Helical" evidence="1">
    <location>
        <begin position="237"/>
        <end position="256"/>
    </location>
</feature>
<sequence>MMGRILRIELRRSAAVGVALLSLVVGTAMLLSYTEGFAGRWMQLAVSGRSMLMLLWPLALAGGAWLGRRDNRSRVDELFASTARPRWQRVLPTAGALAVTVVTAYILMFLIGAAWVVPTAGYFPIAAIVATAVGALSLIAAAWLGMAAGRAMPRLVTAPALAVAAVALLALLPDYLSVSAMVDGRPGPAALLLTPVYVGGLDDLQTIVARVNLTQTLWLAPLAATGLLLLGAVGRRAIALAVLPAVLGAAVAVPLMPTGGYDAAGAVDPKAAELVCDNDGWQICVTRAHAGLLPDVVGPARQALTMMAAKLPGAPSRAVETRQLDFWVRSRPAPTPALADTLVFDAPPIGRTGRADLADAQFLPALLQSAWRQDCGDEPEHRDVYLARTVAAAWLTNQPPVAEDWWEAGDRNRVDVAYQTLVGLPQAEQQRRMAAARDAALACRTDTLRSMLPKEIP</sequence>
<feature type="transmembrane region" description="Helical" evidence="1">
    <location>
        <begin position="207"/>
        <end position="230"/>
    </location>
</feature>
<reference evidence="2" key="1">
    <citation type="submission" date="2020-10" db="EMBL/GenBank/DDBJ databases">
        <title>Sequencing the genomes of 1000 actinobacteria strains.</title>
        <authorList>
            <person name="Klenk H.-P."/>
        </authorList>
    </citation>
    <scope>NUCLEOTIDE SEQUENCE</scope>
    <source>
        <strain evidence="2">DSM 46832</strain>
    </source>
</reference>
<evidence type="ECO:0000313" key="2">
    <source>
        <dbReference type="EMBL" id="MBE1486414.1"/>
    </source>
</evidence>
<evidence type="ECO:0000256" key="1">
    <source>
        <dbReference type="SAM" id="Phobius"/>
    </source>
</evidence>
<dbReference type="AlphaFoldDB" id="A0A927M1R7"/>
<evidence type="ECO:0000313" key="3">
    <source>
        <dbReference type="Proteomes" id="UP000649753"/>
    </source>
</evidence>
<dbReference type="Proteomes" id="UP000649753">
    <property type="component" value="Unassembled WGS sequence"/>
</dbReference>
<name>A0A927M1R7_9ACTN</name>
<feature type="transmembrane region" description="Helical" evidence="1">
    <location>
        <begin position="46"/>
        <end position="66"/>
    </location>
</feature>
<comment type="caution">
    <text evidence="2">The sequence shown here is derived from an EMBL/GenBank/DDBJ whole genome shotgun (WGS) entry which is preliminary data.</text>
</comment>
<keyword evidence="1" id="KW-1133">Transmembrane helix</keyword>
<keyword evidence="1" id="KW-0472">Membrane</keyword>
<accession>A0A927M1R7</accession>
<proteinExistence type="predicted"/>
<keyword evidence="3" id="KW-1185">Reference proteome</keyword>